<feature type="compositionally biased region" description="Basic and acidic residues" evidence="1">
    <location>
        <begin position="220"/>
        <end position="229"/>
    </location>
</feature>
<accession>A0A1H9MAK4</accession>
<feature type="transmembrane region" description="Helical" evidence="2">
    <location>
        <begin position="31"/>
        <end position="52"/>
    </location>
</feature>
<protein>
    <submittedName>
        <fullName evidence="3">Uncharacterized protein</fullName>
    </submittedName>
</protein>
<feature type="compositionally biased region" description="Pro residues" evidence="1">
    <location>
        <begin position="200"/>
        <end position="219"/>
    </location>
</feature>
<feature type="region of interest" description="Disordered" evidence="1">
    <location>
        <begin position="123"/>
        <end position="229"/>
    </location>
</feature>
<keyword evidence="2" id="KW-0812">Transmembrane</keyword>
<name>A0A1H9MAK4_9PSEU</name>
<keyword evidence="4" id="KW-1185">Reference proteome</keyword>
<sequence>MWTINQMEQFSPFGGVLEMSHREEPRSGRGCFGAVVVVPFLALGGMFALIALTGSPSEAPLAAPPPSRPSSQWWTEPFEAGVSLATVTETVVVEGAAREVRAARTATQTRVVGATVTETVRVGAGEPVAVGRNEPGEPAGPGEEEPNSPSGSASPVVTTTSVVVSSVEPGPPVEAPGSVVAPVEAPVEAPPSSAPRAEEPVPPVVPPVTSPPVTSPVEPPVDRAEPPVDRVEVSVGVPVLSS</sequence>
<keyword evidence="2" id="KW-0472">Membrane</keyword>
<dbReference type="Proteomes" id="UP000199028">
    <property type="component" value="Unassembled WGS sequence"/>
</dbReference>
<dbReference type="EMBL" id="FOFT01000004">
    <property type="protein sequence ID" value="SER20485.1"/>
    <property type="molecule type" value="Genomic_DNA"/>
</dbReference>
<keyword evidence="2" id="KW-1133">Transmembrane helix</keyword>
<gene>
    <name evidence="3" type="ORF">SAMN05216195_104286</name>
</gene>
<evidence type="ECO:0000313" key="3">
    <source>
        <dbReference type="EMBL" id="SER20485.1"/>
    </source>
</evidence>
<proteinExistence type="predicted"/>
<organism evidence="3 4">
    <name type="scientific">Lentzea flaviverrucosa</name>
    <dbReference type="NCBI Taxonomy" id="200379"/>
    <lineage>
        <taxon>Bacteria</taxon>
        <taxon>Bacillati</taxon>
        <taxon>Actinomycetota</taxon>
        <taxon>Actinomycetes</taxon>
        <taxon>Pseudonocardiales</taxon>
        <taxon>Pseudonocardiaceae</taxon>
        <taxon>Lentzea</taxon>
    </lineage>
</organism>
<dbReference type="AlphaFoldDB" id="A0A1H9MAK4"/>
<reference evidence="4" key="1">
    <citation type="submission" date="2016-10" db="EMBL/GenBank/DDBJ databases">
        <authorList>
            <person name="Varghese N."/>
            <person name="Submissions S."/>
        </authorList>
    </citation>
    <scope>NUCLEOTIDE SEQUENCE [LARGE SCALE GENOMIC DNA]</scope>
    <source>
        <strain evidence="4">CGMCC 4.578</strain>
    </source>
</reference>
<evidence type="ECO:0000256" key="1">
    <source>
        <dbReference type="SAM" id="MobiDB-lite"/>
    </source>
</evidence>
<evidence type="ECO:0000313" key="4">
    <source>
        <dbReference type="Proteomes" id="UP000199028"/>
    </source>
</evidence>
<feature type="compositionally biased region" description="Low complexity" evidence="1">
    <location>
        <begin position="175"/>
        <end position="187"/>
    </location>
</feature>
<evidence type="ECO:0000256" key="2">
    <source>
        <dbReference type="SAM" id="Phobius"/>
    </source>
</evidence>
<feature type="compositionally biased region" description="Low complexity" evidence="1">
    <location>
        <begin position="136"/>
        <end position="168"/>
    </location>
</feature>